<dbReference type="EMBL" id="CP097218">
    <property type="protein sequence ID" value="UQN30588.1"/>
    <property type="molecule type" value="Genomic_DNA"/>
</dbReference>
<protein>
    <recommendedName>
        <fullName evidence="2">DUF7455 domain-containing protein</fullName>
    </recommendedName>
</protein>
<dbReference type="RefSeq" id="WP_239201746.1">
    <property type="nucleotide sequence ID" value="NZ_CP097218.1"/>
</dbReference>
<evidence type="ECO:0000313" key="4">
    <source>
        <dbReference type="Proteomes" id="UP001055868"/>
    </source>
</evidence>
<proteinExistence type="predicted"/>
<dbReference type="Proteomes" id="UP001055868">
    <property type="component" value="Chromosome"/>
</dbReference>
<dbReference type="InterPro" id="IPR055878">
    <property type="entry name" value="DUF7455"/>
</dbReference>
<accession>A0ABY4N7Q6</accession>
<feature type="compositionally biased region" description="Polar residues" evidence="1">
    <location>
        <begin position="1"/>
        <end position="17"/>
    </location>
</feature>
<keyword evidence="4" id="KW-1185">Reference proteome</keyword>
<reference evidence="3" key="1">
    <citation type="submission" date="2022-05" db="EMBL/GenBank/DDBJ databases">
        <title>Genomic analysis of Brachybacterium sp. CBA3104.</title>
        <authorList>
            <person name="Roh S.W."/>
            <person name="Kim Y.B."/>
            <person name="Kim Y."/>
        </authorList>
    </citation>
    <scope>NUCLEOTIDE SEQUENCE</scope>
    <source>
        <strain evidence="3">CBA3104</strain>
    </source>
</reference>
<organism evidence="3 4">
    <name type="scientific">Brachybacterium kimchii</name>
    <dbReference type="NCBI Taxonomy" id="2942909"/>
    <lineage>
        <taxon>Bacteria</taxon>
        <taxon>Bacillati</taxon>
        <taxon>Actinomycetota</taxon>
        <taxon>Actinomycetes</taxon>
        <taxon>Micrococcales</taxon>
        <taxon>Dermabacteraceae</taxon>
        <taxon>Brachybacterium</taxon>
    </lineage>
</organism>
<feature type="domain" description="DUF7455" evidence="2">
    <location>
        <begin position="35"/>
        <end position="79"/>
    </location>
</feature>
<gene>
    <name evidence="3" type="ORF">M4486_04545</name>
</gene>
<evidence type="ECO:0000259" key="2">
    <source>
        <dbReference type="Pfam" id="PF24254"/>
    </source>
</evidence>
<sequence>MSTATKTRAGTSASATEQPRADILFGQTPTVSSEAMACDRCPSASAKVKVILASGTLYLCGFHARRSWDLLERMALRIRADLPGDSYYLPMGPR</sequence>
<evidence type="ECO:0000313" key="3">
    <source>
        <dbReference type="EMBL" id="UQN30588.1"/>
    </source>
</evidence>
<evidence type="ECO:0000256" key="1">
    <source>
        <dbReference type="SAM" id="MobiDB-lite"/>
    </source>
</evidence>
<feature type="region of interest" description="Disordered" evidence="1">
    <location>
        <begin position="1"/>
        <end position="23"/>
    </location>
</feature>
<name>A0ABY4N7Q6_9MICO</name>
<dbReference type="Pfam" id="PF24254">
    <property type="entry name" value="DUF7455"/>
    <property type="match status" value="1"/>
</dbReference>